<name>A0A212K6V6_9BACT</name>
<gene>
    <name evidence="1" type="ORF">KL86DYS2_13165</name>
</gene>
<evidence type="ECO:0000313" key="1">
    <source>
        <dbReference type="EMBL" id="SBW07444.1"/>
    </source>
</evidence>
<proteinExistence type="predicted"/>
<organism evidence="1">
    <name type="scientific">uncultured Dysgonomonas sp</name>
    <dbReference type="NCBI Taxonomy" id="206096"/>
    <lineage>
        <taxon>Bacteria</taxon>
        <taxon>Pseudomonadati</taxon>
        <taxon>Bacteroidota</taxon>
        <taxon>Bacteroidia</taxon>
        <taxon>Bacteroidales</taxon>
        <taxon>Dysgonomonadaceae</taxon>
        <taxon>Dysgonomonas</taxon>
        <taxon>environmental samples</taxon>
    </lineage>
</organism>
<dbReference type="RefSeq" id="WP_296951663.1">
    <property type="nucleotide sequence ID" value="NZ_LT599021.1"/>
</dbReference>
<accession>A0A212K6V6</accession>
<sequence>MNKYIYIIVLFLFCSCQEESILENKIEAGDTNGLKSTTIHTSISFDWESEPKINLIGYANNILLPWYNGAETQLPFDILKDYKSSDGWVMFYNYCTDAAEAKVGKYYLSFYNIFTGVMRVYYYNTYNVTGASTTFWTVKLENASSLLNSSGYFTNPYSVKPTKPEYYTSNITTNQAKAITRGWNCFDVEFTYDPDFDLRRYNQHMNIGAYDVTTSEVKLDGDVTLSSEGTIISTTSNTSTTQTILNSSVAAAGSSAGTLIKNKLTKDANGNTTKNFFPNLGAAAISSIADGGVSEFVKYGLNLVFGSFLGGGSKETKEVINLKTTGSFRVTGTINTPSSSNILGLSQLLLPGAQSSSSDFFYPSYNQTFGAWNLSKSPVMKYSDETIYFRYKSSGGGTASPYTVVRSFSLDLNSIDVKLNPSISDKIEKYTVKTDLVYYKRFRGDYDLSSVLPNLSHEGQNVSGECIYKDDTKQNETEIILNPSFNLLSIPNVVYGEDWSSSRVEVICKRGGAIPAKGCVVKVTVTLYPKAPYNTSPIVMTRSYLPEYQKTVGTLDYFKYYFQ</sequence>
<reference evidence="1" key="1">
    <citation type="submission" date="2016-04" db="EMBL/GenBank/DDBJ databases">
        <authorList>
            <person name="Evans L.H."/>
            <person name="Alamgir A."/>
            <person name="Owens N."/>
            <person name="Weber N.D."/>
            <person name="Virtaneva K."/>
            <person name="Barbian K."/>
            <person name="Babar A."/>
            <person name="Rosenke K."/>
        </authorList>
    </citation>
    <scope>NUCLEOTIDE SEQUENCE</scope>
    <source>
        <strain evidence="1">86-2</strain>
    </source>
</reference>
<dbReference type="PROSITE" id="PS51257">
    <property type="entry name" value="PROKAR_LIPOPROTEIN"/>
    <property type="match status" value="1"/>
</dbReference>
<dbReference type="AlphaFoldDB" id="A0A212K6V6"/>
<protein>
    <submittedName>
        <fullName evidence="1">Uncharacterized protein</fullName>
    </submittedName>
</protein>
<dbReference type="EMBL" id="FLUL01000001">
    <property type="protein sequence ID" value="SBW07444.1"/>
    <property type="molecule type" value="Genomic_DNA"/>
</dbReference>